<keyword evidence="3" id="KW-1185">Reference proteome</keyword>
<feature type="transmembrane region" description="Helical" evidence="1">
    <location>
        <begin position="12"/>
        <end position="32"/>
    </location>
</feature>
<protein>
    <submittedName>
        <fullName evidence="2">Spore cortex biosynthesis protein YabQ</fullName>
    </submittedName>
</protein>
<feature type="transmembrane region" description="Helical" evidence="1">
    <location>
        <begin position="70"/>
        <end position="89"/>
    </location>
</feature>
<proteinExistence type="predicted"/>
<dbReference type="InterPro" id="IPR019074">
    <property type="entry name" value="YabQ"/>
</dbReference>
<evidence type="ECO:0000313" key="2">
    <source>
        <dbReference type="EMBL" id="AYD41277.1"/>
    </source>
</evidence>
<feature type="transmembrane region" description="Helical" evidence="1">
    <location>
        <begin position="44"/>
        <end position="64"/>
    </location>
</feature>
<keyword evidence="1" id="KW-0472">Membrane</keyword>
<dbReference type="Pfam" id="PF09578">
    <property type="entry name" value="Spore_YabQ"/>
    <property type="match status" value="1"/>
</dbReference>
<dbReference type="Proteomes" id="UP000266301">
    <property type="component" value="Chromosome"/>
</dbReference>
<reference evidence="2 3" key="1">
    <citation type="journal article" date="2019" name="Int. J. Syst. Evol. Microbiol.">
        <title>Clostridium fermenticellae sp. nov., isolated from the mud in a fermentation cellar for the production of the Chinese liquor, baijiu.</title>
        <authorList>
            <person name="Xu P.X."/>
            <person name="Chai L.J."/>
            <person name="Qiu T."/>
            <person name="Zhang X.J."/>
            <person name="Lu Z.M."/>
            <person name="Xiao C."/>
            <person name="Wang S.T."/>
            <person name="Shen C.H."/>
            <person name="Shi J.S."/>
            <person name="Xu Z.H."/>
        </authorList>
    </citation>
    <scope>NUCLEOTIDE SEQUENCE [LARGE SCALE GENOMIC DNA]</scope>
    <source>
        <strain evidence="2 3">JN500901</strain>
    </source>
</reference>
<evidence type="ECO:0000313" key="3">
    <source>
        <dbReference type="Proteomes" id="UP000266301"/>
    </source>
</evidence>
<dbReference type="RefSeq" id="WP_119973973.1">
    <property type="nucleotide sequence ID" value="NZ_CP032416.1"/>
</dbReference>
<dbReference type="EMBL" id="CP032416">
    <property type="protein sequence ID" value="AYD41277.1"/>
    <property type="molecule type" value="Genomic_DNA"/>
</dbReference>
<gene>
    <name evidence="2" type="primary">yabQ</name>
    <name evidence="2" type="ORF">D4Z93_12480</name>
</gene>
<accession>A0A386H6A1</accession>
<keyword evidence="1" id="KW-0812">Transmembrane</keyword>
<sequence>MIISIAKQLQCFIFSITAGIITGVLFDIYKVIRGYGKINKFVSFFEDLLFWILAAIIVFIFLIITDYIYIGFYVYMLIVIGIYIYIKLFSKWFVRIWTNILKAITKGFRIFKNVIVYPFALLAYNIKIKIKKNYKK</sequence>
<evidence type="ECO:0000256" key="1">
    <source>
        <dbReference type="SAM" id="Phobius"/>
    </source>
</evidence>
<name>A0A386H6A1_9CLOT</name>
<organism evidence="2 3">
    <name type="scientific">Clostridium fermenticellae</name>
    <dbReference type="NCBI Taxonomy" id="2068654"/>
    <lineage>
        <taxon>Bacteria</taxon>
        <taxon>Bacillati</taxon>
        <taxon>Bacillota</taxon>
        <taxon>Clostridia</taxon>
        <taxon>Eubacteriales</taxon>
        <taxon>Clostridiaceae</taxon>
        <taxon>Clostridium</taxon>
    </lineage>
</organism>
<dbReference type="NCBIfam" id="TIGR02893">
    <property type="entry name" value="spore_yabQ"/>
    <property type="match status" value="1"/>
</dbReference>
<dbReference type="OrthoDB" id="1685240at2"/>
<dbReference type="AlphaFoldDB" id="A0A386H6A1"/>
<dbReference type="KEGG" id="cfer:D4Z93_12480"/>
<keyword evidence="1" id="KW-1133">Transmembrane helix</keyword>